<dbReference type="Proteomes" id="UP000823786">
    <property type="component" value="Unassembled WGS sequence"/>
</dbReference>
<keyword evidence="2" id="KW-1185">Reference proteome</keyword>
<evidence type="ECO:0000313" key="1">
    <source>
        <dbReference type="EMBL" id="MBP1858221.1"/>
    </source>
</evidence>
<evidence type="ECO:0000313" key="2">
    <source>
        <dbReference type="Proteomes" id="UP000823786"/>
    </source>
</evidence>
<dbReference type="RefSeq" id="WP_209850415.1">
    <property type="nucleotide sequence ID" value="NZ_JAGGJV010000002.1"/>
</dbReference>
<organism evidence="1 2">
    <name type="scientific">Rhizobium herbae</name>
    <dbReference type="NCBI Taxonomy" id="508661"/>
    <lineage>
        <taxon>Bacteria</taxon>
        <taxon>Pseudomonadati</taxon>
        <taxon>Pseudomonadota</taxon>
        <taxon>Alphaproteobacteria</taxon>
        <taxon>Hyphomicrobiales</taxon>
        <taxon>Rhizobiaceae</taxon>
        <taxon>Rhizobium/Agrobacterium group</taxon>
        <taxon>Rhizobium</taxon>
    </lineage>
</organism>
<proteinExistence type="predicted"/>
<dbReference type="InterPro" id="IPR009241">
    <property type="entry name" value="HigB-like"/>
</dbReference>
<gene>
    <name evidence="1" type="ORF">J2Z75_001717</name>
</gene>
<dbReference type="EMBL" id="JAGGJV010000002">
    <property type="protein sequence ID" value="MBP1858221.1"/>
    <property type="molecule type" value="Genomic_DNA"/>
</dbReference>
<sequence>MTSDDAVDIKEVVFLSQRVEDDYLSQPGDVVEAFDARVTAVQNLQRLPAKHHRALSGNLNGIEELRVSHDSNTYRTYYLANYEEAVILIEAGMKKSKKDGEIPAEQVARLVERKRQADQFYAENRILLRTRYEMRQQRRALS</sequence>
<name>A0ABS4EJV1_9HYPH</name>
<reference evidence="1 2" key="1">
    <citation type="submission" date="2021-03" db="EMBL/GenBank/DDBJ databases">
        <title>Genomic Encyclopedia of Type Strains, Phase IV (KMG-IV): sequencing the most valuable type-strain genomes for metagenomic binning, comparative biology and taxonomic classification.</title>
        <authorList>
            <person name="Goeker M."/>
        </authorList>
    </citation>
    <scope>NUCLEOTIDE SEQUENCE [LARGE SCALE GENOMIC DNA]</scope>
    <source>
        <strain evidence="1 2">DSM 26427</strain>
    </source>
</reference>
<protein>
    <submittedName>
        <fullName evidence="1">Phage-related protein</fullName>
    </submittedName>
</protein>
<dbReference type="Pfam" id="PF05973">
    <property type="entry name" value="Gp49"/>
    <property type="match status" value="1"/>
</dbReference>
<comment type="caution">
    <text evidence="1">The sequence shown here is derived from an EMBL/GenBank/DDBJ whole genome shotgun (WGS) entry which is preliminary data.</text>
</comment>
<accession>A0ABS4EJV1</accession>